<feature type="repeat" description="PPR" evidence="2">
    <location>
        <begin position="123"/>
        <end position="157"/>
    </location>
</feature>
<dbReference type="InterPro" id="IPR046848">
    <property type="entry name" value="E_motif"/>
</dbReference>
<feature type="repeat" description="PPR" evidence="2">
    <location>
        <begin position="87"/>
        <end position="117"/>
    </location>
</feature>
<dbReference type="InterPro" id="IPR046960">
    <property type="entry name" value="PPR_At4g14850-like_plant"/>
</dbReference>
<dbReference type="PANTHER" id="PTHR47926">
    <property type="entry name" value="PENTATRICOPEPTIDE REPEAT-CONTAINING PROTEIN"/>
    <property type="match status" value="1"/>
</dbReference>
<evidence type="ECO:0000313" key="3">
    <source>
        <dbReference type="EMBL" id="GMI90481.1"/>
    </source>
</evidence>
<dbReference type="OrthoDB" id="1887476at2759"/>
<gene>
    <name evidence="3" type="ORF">HRI_002717400</name>
</gene>
<dbReference type="FunFam" id="1.25.40.10:FF:000073">
    <property type="entry name" value="Pentatricopeptide repeat-containing protein chloroplastic"/>
    <property type="match status" value="1"/>
</dbReference>
<evidence type="ECO:0008006" key="5">
    <source>
        <dbReference type="Google" id="ProtNLM"/>
    </source>
</evidence>
<organism evidence="3 4">
    <name type="scientific">Hibiscus trionum</name>
    <name type="common">Flower of an hour</name>
    <dbReference type="NCBI Taxonomy" id="183268"/>
    <lineage>
        <taxon>Eukaryota</taxon>
        <taxon>Viridiplantae</taxon>
        <taxon>Streptophyta</taxon>
        <taxon>Embryophyta</taxon>
        <taxon>Tracheophyta</taxon>
        <taxon>Spermatophyta</taxon>
        <taxon>Magnoliopsida</taxon>
        <taxon>eudicotyledons</taxon>
        <taxon>Gunneridae</taxon>
        <taxon>Pentapetalae</taxon>
        <taxon>rosids</taxon>
        <taxon>malvids</taxon>
        <taxon>Malvales</taxon>
        <taxon>Malvaceae</taxon>
        <taxon>Malvoideae</taxon>
        <taxon>Hibiscus</taxon>
    </lineage>
</organism>
<protein>
    <recommendedName>
        <fullName evidence="5">Pentatricopeptide repeat-containing protein</fullName>
    </recommendedName>
</protein>
<feature type="repeat" description="PPR" evidence="2">
    <location>
        <begin position="423"/>
        <end position="457"/>
    </location>
</feature>
<feature type="repeat" description="PPR" evidence="2">
    <location>
        <begin position="221"/>
        <end position="255"/>
    </location>
</feature>
<dbReference type="Pfam" id="PF01535">
    <property type="entry name" value="PPR"/>
    <property type="match status" value="5"/>
</dbReference>
<dbReference type="AlphaFoldDB" id="A0A9W7I7W3"/>
<evidence type="ECO:0000256" key="1">
    <source>
        <dbReference type="ARBA" id="ARBA00022737"/>
    </source>
</evidence>
<dbReference type="PANTHER" id="PTHR47926:SF452">
    <property type="entry name" value="PENTATRICOPEPTIDE REPEAT-CONTAINING PROTEIN"/>
    <property type="match status" value="1"/>
</dbReference>
<evidence type="ECO:0000256" key="2">
    <source>
        <dbReference type="PROSITE-ProRule" id="PRU00708"/>
    </source>
</evidence>
<feature type="repeat" description="PPR" evidence="2">
    <location>
        <begin position="524"/>
        <end position="558"/>
    </location>
</feature>
<dbReference type="NCBIfam" id="TIGR00756">
    <property type="entry name" value="PPR"/>
    <property type="match status" value="7"/>
</dbReference>
<dbReference type="FunFam" id="1.25.40.10:FF:000090">
    <property type="entry name" value="Pentatricopeptide repeat-containing protein, chloroplastic"/>
    <property type="match status" value="1"/>
</dbReference>
<comment type="caution">
    <text evidence="3">The sequence shown here is derived from an EMBL/GenBank/DDBJ whole genome shotgun (WGS) entry which is preliminary data.</text>
</comment>
<sequence>MHQTIRLSRQLSHYESSHLFPSSLNSNIKAFIQHGHFTKALQLYSISPLSVSHFTFPSLLKASTFLSNLNYGKTLHSTIIQLGLHFDPYITTSLINMYTKCGSFPSAVNVFEEMVKREGFVKDVTFWNSLLDGYLKFGKNREGLAHFYQMQALGVFPDAYSLSILLGALGFKEGRQIHGYIVRNMFKSDPFLETALIDMYSSCGRILEAWFVFDHLEDKSNVVVWNVMIGGFLENGWWEWSLKLYSLMKGENVKFVSESFSNTLSACVCGNVVDFGRQVHCDLIKVGFENNPFVYTSLLSMYGKCQFVEDAENVFHQVLDKGIELWNAMISTFVFNKYSYDAFKVYNKMRYNVITPDSFTISNVLSCSSMIGIYNVGRSVHAELVKRPVESSTEVQSALLTMYCKCGSVGDANSILSAMREKDVVAWGSMISGFCQNRKFREALDCFGRMNADRVRPDSDIMSSVISACTGLENSDSGCMIHGYVIKSGLDQDVYVATSLVDMYSKCGFPDMAESLFSDMPDKNLVAWNSMMSCYCRNGLPDQSIKLFSKMVLHGLYPDSVSITSVLTAVSSIAALLNGKIIHGYLVRFEIESDIPLENALMDMYIKCGFLKYAEYIFQNMSQKDLVTWNCMIAGYGSHGNCIQALSLFNEMKNSGIKPDDVTFLSLISSCNHAGLVDEGHKVFQSMTAEHGVEPKMEHYVNVVDLLGRAGRLDDAYNFVKSMTIEPDRSVWLSLLCASRVHSNVELGELAAHNLLKLEPDRGSNYVQLLHLYGGAELWDKAANVRATMKEKGLKKNPGYSWIELRDKVDVFFSGDSSSLRTMEIYEILNSIGRHMEKERDDSEIMEAFSDLRENSPWRDQLQQPTSNAQDFGFRCLVLSNQL</sequence>
<dbReference type="EMBL" id="BSYR01000024">
    <property type="protein sequence ID" value="GMI90481.1"/>
    <property type="molecule type" value="Genomic_DNA"/>
</dbReference>
<name>A0A9W7I7W3_HIBTR</name>
<accession>A0A9W7I7W3</accession>
<feature type="repeat" description="PPR" evidence="2">
    <location>
        <begin position="493"/>
        <end position="523"/>
    </location>
</feature>
<reference evidence="3" key="1">
    <citation type="submission" date="2023-05" db="EMBL/GenBank/DDBJ databases">
        <title>Genome and transcriptome analyses reveal genes involved in the formation of fine ridges on petal epidermal cells in Hibiscus trionum.</title>
        <authorList>
            <person name="Koshimizu S."/>
            <person name="Masuda S."/>
            <person name="Ishii T."/>
            <person name="Shirasu K."/>
            <person name="Hoshino A."/>
            <person name="Arita M."/>
        </authorList>
    </citation>
    <scope>NUCLEOTIDE SEQUENCE</scope>
    <source>
        <strain evidence="3">Hamamatsu line</strain>
    </source>
</reference>
<dbReference type="InterPro" id="IPR002885">
    <property type="entry name" value="PPR_rpt"/>
</dbReference>
<feature type="repeat" description="PPR" evidence="2">
    <location>
        <begin position="625"/>
        <end position="659"/>
    </location>
</feature>
<dbReference type="InterPro" id="IPR011990">
    <property type="entry name" value="TPR-like_helical_dom_sf"/>
</dbReference>
<dbReference type="Pfam" id="PF20431">
    <property type="entry name" value="E_motif"/>
    <property type="match status" value="1"/>
</dbReference>
<keyword evidence="1" id="KW-0677">Repeat</keyword>
<dbReference type="Proteomes" id="UP001165190">
    <property type="component" value="Unassembled WGS sequence"/>
</dbReference>
<dbReference type="PROSITE" id="PS51375">
    <property type="entry name" value="PPR"/>
    <property type="match status" value="9"/>
</dbReference>
<dbReference type="Gene3D" id="1.25.40.10">
    <property type="entry name" value="Tetratricopeptide repeat domain"/>
    <property type="match status" value="6"/>
</dbReference>
<feature type="repeat" description="PPR" evidence="2">
    <location>
        <begin position="660"/>
        <end position="695"/>
    </location>
</feature>
<dbReference type="Pfam" id="PF13041">
    <property type="entry name" value="PPR_2"/>
    <property type="match status" value="4"/>
</dbReference>
<dbReference type="GO" id="GO:0009451">
    <property type="term" value="P:RNA modification"/>
    <property type="evidence" value="ECO:0007669"/>
    <property type="project" value="InterPro"/>
</dbReference>
<proteinExistence type="predicted"/>
<dbReference type="GO" id="GO:0003729">
    <property type="term" value="F:mRNA binding"/>
    <property type="evidence" value="ECO:0007669"/>
    <property type="project" value="UniProtKB-ARBA"/>
</dbReference>
<evidence type="ECO:0000313" key="4">
    <source>
        <dbReference type="Proteomes" id="UP001165190"/>
    </source>
</evidence>
<dbReference type="FunFam" id="1.25.40.10:FF:000285">
    <property type="entry name" value="Pentatricopeptide repeat-containing protein, chloroplastic"/>
    <property type="match status" value="1"/>
</dbReference>
<keyword evidence="4" id="KW-1185">Reference proteome</keyword>
<feature type="repeat" description="PPR" evidence="2">
    <location>
        <begin position="291"/>
        <end position="325"/>
    </location>
</feature>